<keyword evidence="2" id="KW-1185">Reference proteome</keyword>
<name>A0ACC1RNX5_9APHY</name>
<reference evidence="1" key="1">
    <citation type="submission" date="2022-07" db="EMBL/GenBank/DDBJ databases">
        <title>Genome Sequence of Phlebia brevispora.</title>
        <authorList>
            <person name="Buettner E."/>
        </authorList>
    </citation>
    <scope>NUCLEOTIDE SEQUENCE</scope>
    <source>
        <strain evidence="1">MPL23</strain>
    </source>
</reference>
<protein>
    <submittedName>
        <fullName evidence="1">Uncharacterized protein</fullName>
    </submittedName>
</protein>
<dbReference type="Proteomes" id="UP001148662">
    <property type="component" value="Unassembled WGS sequence"/>
</dbReference>
<evidence type="ECO:0000313" key="2">
    <source>
        <dbReference type="Proteomes" id="UP001148662"/>
    </source>
</evidence>
<gene>
    <name evidence="1" type="ORF">NM688_g8687</name>
</gene>
<accession>A0ACC1RNX5</accession>
<sequence length="701" mass="79586">MCGLPLFLSPSSPTGVMTRESVKRRRTDTSYTQHESLWFDDGNIVLITEDAIGFRVHKSVLSQASPVFKEMFTLPQPDVDEIMEDCHALELQDGPTELADFLTYIYNAGRLYEKGGTPSLSQITAMLKLGLKYQADRMLEEALFLLEEEFPGDLKRWESVHKTRAHDMGELFALANGLQKIGSEGSNTTTLTRVLYECAQAEPEQLISGSVRSSSGKVEVLIQMLQVRCLSAQTKLTRAWLAMYSPLITEFSLAGCANGGRCYQYRYQLNREFLNQLPEGLTPNVLEPAKLECLSKLQRTCPNCSKYLFQRITETQTGILSDLEKYCPHDVGHIQDANRDQSERVASHPYSQRARGDCELNLRHVSELLLDNMGVSTSSTASRRASSAGTKRRRTEDVEDFTEYQKHEKLWFDDGNIVLISERTVAFRVHASILSNHSPVFKDMCAMPQPSETERMEDCPVVHLQDHPLDLEYFLDYIYHGNRIYTAGQRPRLENLVAMLDLGSKYQVDLAHDEAVYQLKRIFPETISTWNTPENFPIKNMAELFILANALQRVDLEPIRSDLLTRVLYLCTQATAEQLVNGATDPDNGRSAVLTPTLLTRCLSAQKKLMRVALEIDTALFSCPSTYVCRNDKCKEIMKDRECVTPRYLDNLMTAQPLGRAYMDILDVMKGRGLCGSCAYKKETELNERRRTILEQLFLYV</sequence>
<proteinExistence type="predicted"/>
<comment type="caution">
    <text evidence="1">The sequence shown here is derived from an EMBL/GenBank/DDBJ whole genome shotgun (WGS) entry which is preliminary data.</text>
</comment>
<organism evidence="1 2">
    <name type="scientific">Phlebia brevispora</name>
    <dbReference type="NCBI Taxonomy" id="194682"/>
    <lineage>
        <taxon>Eukaryota</taxon>
        <taxon>Fungi</taxon>
        <taxon>Dikarya</taxon>
        <taxon>Basidiomycota</taxon>
        <taxon>Agaricomycotina</taxon>
        <taxon>Agaricomycetes</taxon>
        <taxon>Polyporales</taxon>
        <taxon>Meruliaceae</taxon>
        <taxon>Phlebia</taxon>
    </lineage>
</organism>
<dbReference type="EMBL" id="JANHOG010002414">
    <property type="protein sequence ID" value="KAJ3523679.1"/>
    <property type="molecule type" value="Genomic_DNA"/>
</dbReference>
<evidence type="ECO:0000313" key="1">
    <source>
        <dbReference type="EMBL" id="KAJ3523679.1"/>
    </source>
</evidence>